<dbReference type="GeneID" id="45568457"/>
<feature type="transmembrane region" description="Helical" evidence="1">
    <location>
        <begin position="71"/>
        <end position="93"/>
    </location>
</feature>
<dbReference type="Proteomes" id="UP000042054">
    <property type="component" value="Unassembled WGS sequence"/>
</dbReference>
<reference evidence="3 5" key="2">
    <citation type="submission" date="2015-03" db="EMBL/GenBank/DDBJ databases">
        <authorList>
            <person name="Murphy D."/>
        </authorList>
    </citation>
    <scope>NUCLEOTIDE SEQUENCE [LARGE SCALE GENOMIC DNA]</scope>
    <source>
        <strain evidence="3 5">68/02</strain>
    </source>
</reference>
<evidence type="ECO:0000313" key="5">
    <source>
        <dbReference type="Proteomes" id="UP000042054"/>
    </source>
</evidence>
<gene>
    <name evidence="3" type="primary">proP32</name>
    <name evidence="2" type="ORF">CH64_3181</name>
    <name evidence="3" type="ORF">ERS008555_03410</name>
</gene>
<sequence length="94" mass="10424">MNTVRLAAYRSWGISRLLSRAMSSGWGILLPFALLPVLEWADVTVAQLRVLIIIAMLATISMLYHTRLRHFLLLPSCLALLGGMAAILMHNGIH</sequence>
<accession>A0A0U1HWN6</accession>
<feature type="transmembrane region" description="Helical" evidence="1">
    <location>
        <begin position="21"/>
        <end position="38"/>
    </location>
</feature>
<dbReference type="RefSeq" id="WP_032818038.1">
    <property type="nucleotide sequence ID" value="NZ_CABIHO010000115.1"/>
</dbReference>
<dbReference type="EMBL" id="CP009787">
    <property type="protein sequence ID" value="AJJ12469.1"/>
    <property type="molecule type" value="Genomic_DNA"/>
</dbReference>
<keyword evidence="1" id="KW-0472">Membrane</keyword>
<dbReference type="Pfam" id="PF07256">
    <property type="entry name" value="DUF1435"/>
    <property type="match status" value="1"/>
</dbReference>
<feature type="transmembrane region" description="Helical" evidence="1">
    <location>
        <begin position="44"/>
        <end position="64"/>
    </location>
</feature>
<reference evidence="2 4" key="1">
    <citation type="journal article" date="2015" name="Genome Announc.">
        <title>Thirty-Two Complete Genome Assemblies of Nine Yersinia Species, Including Y. pestis, Y. pseudotuberculosis, and Y. enterocolitica.</title>
        <authorList>
            <person name="Johnson S.L."/>
            <person name="Daligault H.E."/>
            <person name="Davenport K.W."/>
            <person name="Jaissle J."/>
            <person name="Frey K.G."/>
            <person name="Ladner J.T."/>
            <person name="Broomall S.M."/>
            <person name="Bishop-Lilly K.A."/>
            <person name="Bruce D.C."/>
            <person name="Coyne S.R."/>
            <person name="Gibbons H.S."/>
            <person name="Lo C.C."/>
            <person name="Munk A.C."/>
            <person name="Rosenzweig C.N."/>
            <person name="Koroleva G.I."/>
            <person name="Palacios G.F."/>
            <person name="Redden C.L."/>
            <person name="Xu Y."/>
            <person name="Minogue T.D."/>
            <person name="Chain P.S."/>
        </authorList>
    </citation>
    <scope>NUCLEOTIDE SEQUENCE [LARGE SCALE GENOMIC DNA]</scope>
    <source>
        <strain evidence="2 4">YRA</strain>
    </source>
</reference>
<keyword evidence="1" id="KW-1133">Transmembrane helix</keyword>
<evidence type="ECO:0000313" key="3">
    <source>
        <dbReference type="EMBL" id="CQI95476.1"/>
    </source>
</evidence>
<dbReference type="EMBL" id="CTKE01000020">
    <property type="protein sequence ID" value="CQI95476.1"/>
    <property type="molecule type" value="Genomic_DNA"/>
</dbReference>
<evidence type="ECO:0000313" key="4">
    <source>
        <dbReference type="Proteomes" id="UP000031914"/>
    </source>
</evidence>
<dbReference type="InterPro" id="IPR009885">
    <property type="entry name" value="DUF1435"/>
</dbReference>
<keyword evidence="4" id="KW-1185">Reference proteome</keyword>
<keyword evidence="1" id="KW-0812">Transmembrane</keyword>
<dbReference type="KEGG" id="yro:CH64_3181"/>
<evidence type="ECO:0000256" key="1">
    <source>
        <dbReference type="SAM" id="Phobius"/>
    </source>
</evidence>
<proteinExistence type="predicted"/>
<name>A0A0U1HWN6_YERRO</name>
<evidence type="ECO:0000313" key="2">
    <source>
        <dbReference type="EMBL" id="AJJ12469.1"/>
    </source>
</evidence>
<organism evidence="3 5">
    <name type="scientific">Yersinia rohdei</name>
    <dbReference type="NCBI Taxonomy" id="29485"/>
    <lineage>
        <taxon>Bacteria</taxon>
        <taxon>Pseudomonadati</taxon>
        <taxon>Pseudomonadota</taxon>
        <taxon>Gammaproteobacteria</taxon>
        <taxon>Enterobacterales</taxon>
        <taxon>Yersiniaceae</taxon>
        <taxon>Yersinia</taxon>
    </lineage>
</organism>
<protein>
    <submittedName>
        <fullName evidence="3">Major facilitator superfamily permease</fullName>
    </submittedName>
</protein>
<dbReference type="AlphaFoldDB" id="A0A0U1HWN6"/>
<dbReference type="Proteomes" id="UP000031914">
    <property type="component" value="Chromosome"/>
</dbReference>